<dbReference type="AlphaFoldDB" id="A0A1F5RJ02"/>
<keyword evidence="1" id="KW-1133">Transmembrane helix</keyword>
<organism evidence="2 3">
    <name type="scientific">Candidatus Edwardsbacteria bacterium GWF2_54_11</name>
    <dbReference type="NCBI Taxonomy" id="1817851"/>
    <lineage>
        <taxon>Bacteria</taxon>
        <taxon>Candidatus Edwardsiibacteriota</taxon>
    </lineage>
</organism>
<comment type="caution">
    <text evidence="2">The sequence shown here is derived from an EMBL/GenBank/DDBJ whole genome shotgun (WGS) entry which is preliminary data.</text>
</comment>
<evidence type="ECO:0000256" key="1">
    <source>
        <dbReference type="SAM" id="Phobius"/>
    </source>
</evidence>
<dbReference type="EMBL" id="MFFM01000009">
    <property type="protein sequence ID" value="OGF14021.1"/>
    <property type="molecule type" value="Genomic_DNA"/>
</dbReference>
<proteinExistence type="predicted"/>
<evidence type="ECO:0000313" key="3">
    <source>
        <dbReference type="Proteomes" id="UP000177230"/>
    </source>
</evidence>
<feature type="transmembrane region" description="Helical" evidence="1">
    <location>
        <begin position="12"/>
        <end position="34"/>
    </location>
</feature>
<name>A0A1F5RJ02_9BACT</name>
<sequence length="144" mass="16566">MINISNNLSIIFISSIGLVGIVATVFVFVLTYLFSQNKKPFILRATFLKKHQFGPIKIGSHSFFTGPWHKIVVIFINFVFFTNIFAIIAELTKISVLNNLSLILLFIESSFFGLILLCFFKDFPDWVKRQHDKQILDNTNHILP</sequence>
<evidence type="ECO:0000313" key="2">
    <source>
        <dbReference type="EMBL" id="OGF14021.1"/>
    </source>
</evidence>
<reference evidence="2 3" key="1">
    <citation type="journal article" date="2016" name="Nat. Commun.">
        <title>Thousands of microbial genomes shed light on interconnected biogeochemical processes in an aquifer system.</title>
        <authorList>
            <person name="Anantharaman K."/>
            <person name="Brown C.T."/>
            <person name="Hug L.A."/>
            <person name="Sharon I."/>
            <person name="Castelle C.J."/>
            <person name="Probst A.J."/>
            <person name="Thomas B.C."/>
            <person name="Singh A."/>
            <person name="Wilkins M.J."/>
            <person name="Karaoz U."/>
            <person name="Brodie E.L."/>
            <person name="Williams K.H."/>
            <person name="Hubbard S.S."/>
            <person name="Banfield J.F."/>
        </authorList>
    </citation>
    <scope>NUCLEOTIDE SEQUENCE [LARGE SCALE GENOMIC DNA]</scope>
</reference>
<gene>
    <name evidence="2" type="ORF">A2024_05665</name>
</gene>
<keyword evidence="1" id="KW-0472">Membrane</keyword>
<feature type="transmembrane region" description="Helical" evidence="1">
    <location>
        <begin position="101"/>
        <end position="120"/>
    </location>
</feature>
<accession>A0A1F5RJ02</accession>
<protein>
    <submittedName>
        <fullName evidence="2">Uncharacterized protein</fullName>
    </submittedName>
</protein>
<dbReference type="Proteomes" id="UP000177230">
    <property type="component" value="Unassembled WGS sequence"/>
</dbReference>
<feature type="transmembrane region" description="Helical" evidence="1">
    <location>
        <begin position="71"/>
        <end position="89"/>
    </location>
</feature>
<keyword evidence="1" id="KW-0812">Transmembrane</keyword>